<keyword evidence="2" id="KW-0285">Flavoprotein</keyword>
<dbReference type="GO" id="GO:0050661">
    <property type="term" value="F:NADP binding"/>
    <property type="evidence" value="ECO:0007669"/>
    <property type="project" value="InterPro"/>
</dbReference>
<dbReference type="PANTHER" id="PTHR23023">
    <property type="entry name" value="DIMETHYLANILINE MONOOXYGENASE"/>
    <property type="match status" value="1"/>
</dbReference>
<evidence type="ECO:0000256" key="1">
    <source>
        <dbReference type="ARBA" id="ARBA00009183"/>
    </source>
</evidence>
<keyword evidence="6" id="KW-1185">Reference proteome</keyword>
<dbReference type="Proteomes" id="UP001215712">
    <property type="component" value="Unassembled WGS sequence"/>
</dbReference>
<evidence type="ECO:0000256" key="3">
    <source>
        <dbReference type="ARBA" id="ARBA00022827"/>
    </source>
</evidence>
<evidence type="ECO:0008006" key="7">
    <source>
        <dbReference type="Google" id="ProtNLM"/>
    </source>
</evidence>
<evidence type="ECO:0000313" key="6">
    <source>
        <dbReference type="Proteomes" id="UP001215712"/>
    </source>
</evidence>
<accession>A0AAD6HCM2</accession>
<reference evidence="5" key="2">
    <citation type="submission" date="2023-01" db="EMBL/GenBank/DDBJ databases">
        <authorList>
            <person name="Petersen C."/>
        </authorList>
    </citation>
    <scope>NUCLEOTIDE SEQUENCE</scope>
    <source>
        <strain evidence="5">IBT 17514</strain>
    </source>
</reference>
<organism evidence="5 6">
    <name type="scientific">Penicillium malachiteum</name>
    <dbReference type="NCBI Taxonomy" id="1324776"/>
    <lineage>
        <taxon>Eukaryota</taxon>
        <taxon>Fungi</taxon>
        <taxon>Dikarya</taxon>
        <taxon>Ascomycota</taxon>
        <taxon>Pezizomycotina</taxon>
        <taxon>Eurotiomycetes</taxon>
        <taxon>Eurotiomycetidae</taxon>
        <taxon>Eurotiales</taxon>
        <taxon>Aspergillaceae</taxon>
        <taxon>Penicillium</taxon>
    </lineage>
</organism>
<dbReference type="GO" id="GO:0050660">
    <property type="term" value="F:flavin adenine dinucleotide binding"/>
    <property type="evidence" value="ECO:0007669"/>
    <property type="project" value="InterPro"/>
</dbReference>
<proteinExistence type="inferred from homology"/>
<evidence type="ECO:0000256" key="4">
    <source>
        <dbReference type="ARBA" id="ARBA00023002"/>
    </source>
</evidence>
<dbReference type="InterPro" id="IPR036188">
    <property type="entry name" value="FAD/NAD-bd_sf"/>
</dbReference>
<comment type="caution">
    <text evidence="5">The sequence shown here is derived from an EMBL/GenBank/DDBJ whole genome shotgun (WGS) entry which is preliminary data.</text>
</comment>
<name>A0AAD6HCM2_9EURO</name>
<dbReference type="EMBL" id="JAQJAN010000019">
    <property type="protein sequence ID" value="KAJ5708945.1"/>
    <property type="molecule type" value="Genomic_DNA"/>
</dbReference>
<dbReference type="InterPro" id="IPR020946">
    <property type="entry name" value="Flavin_mOase-like"/>
</dbReference>
<dbReference type="GO" id="GO:0004499">
    <property type="term" value="F:N,N-dimethylaniline monooxygenase activity"/>
    <property type="evidence" value="ECO:0007669"/>
    <property type="project" value="InterPro"/>
</dbReference>
<gene>
    <name evidence="5" type="ORF">N7493_010279</name>
</gene>
<dbReference type="AlphaFoldDB" id="A0AAD6HCM2"/>
<dbReference type="Pfam" id="PF00743">
    <property type="entry name" value="FMO-like"/>
    <property type="match status" value="1"/>
</dbReference>
<protein>
    <recommendedName>
        <fullName evidence="7">Monooxygenase</fullName>
    </recommendedName>
</protein>
<evidence type="ECO:0000313" key="5">
    <source>
        <dbReference type="EMBL" id="KAJ5708945.1"/>
    </source>
</evidence>
<dbReference type="SUPFAM" id="SSF51905">
    <property type="entry name" value="FAD/NAD(P)-binding domain"/>
    <property type="match status" value="1"/>
</dbReference>
<reference evidence="5" key="1">
    <citation type="journal article" date="2023" name="IMA Fungus">
        <title>Comparative genomic study of the Penicillium genus elucidates a diverse pangenome and 15 lateral gene transfer events.</title>
        <authorList>
            <person name="Petersen C."/>
            <person name="Sorensen T."/>
            <person name="Nielsen M.R."/>
            <person name="Sondergaard T.E."/>
            <person name="Sorensen J.L."/>
            <person name="Fitzpatrick D.A."/>
            <person name="Frisvad J.C."/>
            <person name="Nielsen K.L."/>
        </authorList>
    </citation>
    <scope>NUCLEOTIDE SEQUENCE</scope>
    <source>
        <strain evidence="5">IBT 17514</strain>
    </source>
</reference>
<dbReference type="InterPro" id="IPR050346">
    <property type="entry name" value="FMO-like"/>
</dbReference>
<comment type="similarity">
    <text evidence="1">Belongs to the FMO family.</text>
</comment>
<keyword evidence="4" id="KW-0560">Oxidoreductase</keyword>
<evidence type="ECO:0000256" key="2">
    <source>
        <dbReference type="ARBA" id="ARBA00022630"/>
    </source>
</evidence>
<sequence>MDQPTFGDERVKFCLATIRGAGNKYTKRSDAVFRPSFPEEAQLFPKHYTARRYLEEYSQDIKDFIKFETQVKDVRLKNPELSTWDLTTRNLRTGTETTSMYDAVVVASGHFTVPYVPDISGIEA</sequence>
<dbReference type="Gene3D" id="3.50.50.60">
    <property type="entry name" value="FAD/NAD(P)-binding domain"/>
    <property type="match status" value="1"/>
</dbReference>
<keyword evidence="3" id="KW-0274">FAD</keyword>